<dbReference type="Proteomes" id="UP000440578">
    <property type="component" value="Unassembled WGS sequence"/>
</dbReference>
<evidence type="ECO:0000256" key="1">
    <source>
        <dbReference type="SAM" id="MobiDB-lite"/>
    </source>
</evidence>
<feature type="region of interest" description="Disordered" evidence="1">
    <location>
        <begin position="1"/>
        <end position="50"/>
    </location>
</feature>
<proteinExistence type="predicted"/>
<organism evidence="2 3">
    <name type="scientific">Amphibalanus amphitrite</name>
    <name type="common">Striped barnacle</name>
    <name type="synonym">Balanus amphitrite</name>
    <dbReference type="NCBI Taxonomy" id="1232801"/>
    <lineage>
        <taxon>Eukaryota</taxon>
        <taxon>Metazoa</taxon>
        <taxon>Ecdysozoa</taxon>
        <taxon>Arthropoda</taxon>
        <taxon>Crustacea</taxon>
        <taxon>Multicrustacea</taxon>
        <taxon>Cirripedia</taxon>
        <taxon>Thoracica</taxon>
        <taxon>Thoracicalcarea</taxon>
        <taxon>Balanomorpha</taxon>
        <taxon>Balanoidea</taxon>
        <taxon>Balanidae</taxon>
        <taxon>Amphibalaninae</taxon>
        <taxon>Amphibalanus</taxon>
    </lineage>
</organism>
<evidence type="ECO:0000313" key="3">
    <source>
        <dbReference type="Proteomes" id="UP000440578"/>
    </source>
</evidence>
<sequence>MEATSSTRSASAWPACASLTPSRRAAPSRPTTPPCAAAPRRRASTSASHR</sequence>
<name>A0A6A4X7R7_AMPAM</name>
<dbReference type="EMBL" id="VIIS01000087">
    <property type="protein sequence ID" value="KAF0313509.1"/>
    <property type="molecule type" value="Genomic_DNA"/>
</dbReference>
<feature type="compositionally biased region" description="Basic residues" evidence="1">
    <location>
        <begin position="39"/>
        <end position="50"/>
    </location>
</feature>
<feature type="compositionally biased region" description="Polar residues" evidence="1">
    <location>
        <begin position="1"/>
        <end position="10"/>
    </location>
</feature>
<accession>A0A6A4X7R7</accession>
<reference evidence="2 3" key="1">
    <citation type="submission" date="2019-07" db="EMBL/GenBank/DDBJ databases">
        <title>Draft genome assembly of a fouling barnacle, Amphibalanus amphitrite (Darwin, 1854): The first reference genome for Thecostraca.</title>
        <authorList>
            <person name="Kim W."/>
        </authorList>
    </citation>
    <scope>NUCLEOTIDE SEQUENCE [LARGE SCALE GENOMIC DNA]</scope>
    <source>
        <strain evidence="2">SNU_AA5</strain>
        <tissue evidence="2">Soma without cirri and trophi</tissue>
    </source>
</reference>
<feature type="compositionally biased region" description="Low complexity" evidence="1">
    <location>
        <begin position="17"/>
        <end position="38"/>
    </location>
</feature>
<protein>
    <submittedName>
        <fullName evidence="2">Uncharacterized protein</fullName>
    </submittedName>
</protein>
<keyword evidence="3" id="KW-1185">Reference proteome</keyword>
<evidence type="ECO:0000313" key="2">
    <source>
        <dbReference type="EMBL" id="KAF0313509.1"/>
    </source>
</evidence>
<gene>
    <name evidence="2" type="ORF">FJT64_015976</name>
</gene>
<dbReference type="AlphaFoldDB" id="A0A6A4X7R7"/>
<comment type="caution">
    <text evidence="2">The sequence shown here is derived from an EMBL/GenBank/DDBJ whole genome shotgun (WGS) entry which is preliminary data.</text>
</comment>